<feature type="non-terminal residue" evidence="2">
    <location>
        <position position="89"/>
    </location>
</feature>
<accession>A0A9W7WWS0</accession>
<feature type="compositionally biased region" description="Basic and acidic residues" evidence="1">
    <location>
        <begin position="45"/>
        <end position="89"/>
    </location>
</feature>
<evidence type="ECO:0000256" key="1">
    <source>
        <dbReference type="SAM" id="MobiDB-lite"/>
    </source>
</evidence>
<evidence type="ECO:0000313" key="3">
    <source>
        <dbReference type="Proteomes" id="UP001059041"/>
    </source>
</evidence>
<dbReference type="AlphaFoldDB" id="A0A9W7WWS0"/>
<dbReference type="Proteomes" id="UP001059041">
    <property type="component" value="Linkage Group LG5"/>
</dbReference>
<organism evidence="2 3">
    <name type="scientific">Triplophysa rosa</name>
    <name type="common">Cave loach</name>
    <dbReference type="NCBI Taxonomy" id="992332"/>
    <lineage>
        <taxon>Eukaryota</taxon>
        <taxon>Metazoa</taxon>
        <taxon>Chordata</taxon>
        <taxon>Craniata</taxon>
        <taxon>Vertebrata</taxon>
        <taxon>Euteleostomi</taxon>
        <taxon>Actinopterygii</taxon>
        <taxon>Neopterygii</taxon>
        <taxon>Teleostei</taxon>
        <taxon>Ostariophysi</taxon>
        <taxon>Cypriniformes</taxon>
        <taxon>Nemacheilidae</taxon>
        <taxon>Triplophysa</taxon>
    </lineage>
</organism>
<sequence length="89" mass="10709">QIALNSFWKEYIVWRKRQLNTDKREFEINTKQRRHLSPTPQTSKRLNEQKEKKHLWEKQRTAETESDSQKLKTCPREHRDPAAGDGHPS</sequence>
<name>A0A9W7WWS0_TRIRA</name>
<keyword evidence="3" id="KW-1185">Reference proteome</keyword>
<reference evidence="2" key="1">
    <citation type="submission" date="2021-02" db="EMBL/GenBank/DDBJ databases">
        <title>Comparative genomics reveals that relaxation of natural selection precedes convergent phenotypic evolution of cavefish.</title>
        <authorList>
            <person name="Peng Z."/>
        </authorList>
    </citation>
    <scope>NUCLEOTIDE SEQUENCE</scope>
    <source>
        <tissue evidence="2">Muscle</tissue>
    </source>
</reference>
<comment type="caution">
    <text evidence="2">The sequence shown here is derived from an EMBL/GenBank/DDBJ whole genome shotgun (WGS) entry which is preliminary data.</text>
</comment>
<dbReference type="EMBL" id="JAFHDT010000005">
    <property type="protein sequence ID" value="KAI7809783.1"/>
    <property type="molecule type" value="Genomic_DNA"/>
</dbReference>
<evidence type="ECO:0000313" key="2">
    <source>
        <dbReference type="EMBL" id="KAI7809783.1"/>
    </source>
</evidence>
<feature type="region of interest" description="Disordered" evidence="1">
    <location>
        <begin position="25"/>
        <end position="89"/>
    </location>
</feature>
<protein>
    <submittedName>
        <fullName evidence="2">Uncharacterized protein</fullName>
    </submittedName>
</protein>
<gene>
    <name evidence="2" type="ORF">IRJ41_016395</name>
</gene>
<proteinExistence type="predicted"/>